<accession>A0A0H4U5A0</accession>
<dbReference type="EMBL" id="KP715425">
    <property type="protein sequence ID" value="AKQ09597.1"/>
    <property type="molecule type" value="Genomic_DNA"/>
</dbReference>
<dbReference type="AlphaFoldDB" id="A0A0H4U5A0"/>
<protein>
    <submittedName>
        <fullName evidence="1">Uncharacterized protein</fullName>
    </submittedName>
</protein>
<organism evidence="1">
    <name type="scientific">Moorena bouillonii PNG</name>
    <dbReference type="NCBI Taxonomy" id="568701"/>
    <lineage>
        <taxon>Bacteria</taxon>
        <taxon>Bacillati</taxon>
        <taxon>Cyanobacteriota</taxon>
        <taxon>Cyanophyceae</taxon>
        <taxon>Coleofasciculales</taxon>
        <taxon>Coleofasciculaceae</taxon>
        <taxon>Moorena</taxon>
    </lineage>
</organism>
<reference evidence="1" key="1">
    <citation type="journal article" date="2015" name="J. Nat. Prod.">
        <title>Combining Mass Spectrometric Metabolic Profiling with Genomic Analysis: A Powerful Approach for Discovering Natural Products from Cyanobacteria.</title>
        <authorList>
            <person name="Kleigrewe K."/>
            <person name="Almaliti J."/>
            <person name="Tian I.Y."/>
            <person name="Kinnel R.B."/>
            <person name="Korobeynikov A."/>
            <person name="Monroe E.A."/>
            <person name="Duggan B.M."/>
            <person name="Di Marzo V."/>
            <person name="Sherman D.H."/>
            <person name="Dorrestein P.C."/>
            <person name="Gerwick L."/>
            <person name="Gerwick W.H."/>
        </authorList>
    </citation>
    <scope>NUCLEOTIDE SEQUENCE</scope>
    <source>
        <strain evidence="1">PNG 5-198</strain>
    </source>
</reference>
<proteinExistence type="predicted"/>
<name>A0A0H4U5A0_9CYAN</name>
<evidence type="ECO:0000313" key="1">
    <source>
        <dbReference type="EMBL" id="AKQ09597.1"/>
    </source>
</evidence>
<sequence>MVAASCCRQILAPITFVGYCNTKLIEGWVEFFSQARTVTRPDCADGQREFS</sequence>